<accession>A0AAW5L9M1</accession>
<comment type="caution">
    <text evidence="1">The sequence shown here is derived from an EMBL/GenBank/DDBJ whole genome shotgun (WGS) entry which is preliminary data.</text>
</comment>
<dbReference type="Proteomes" id="UP001204643">
    <property type="component" value="Unassembled WGS sequence"/>
</dbReference>
<protein>
    <submittedName>
        <fullName evidence="1">Aspartyl-phosphate phosphatase Spo0E family protein</fullName>
    </submittedName>
</protein>
<dbReference type="SUPFAM" id="SSF140500">
    <property type="entry name" value="BAS1536-like"/>
    <property type="match status" value="1"/>
</dbReference>
<dbReference type="AlphaFoldDB" id="A0AAW5L9M1"/>
<dbReference type="Gene3D" id="4.10.280.10">
    <property type="entry name" value="Helix-loop-helix DNA-binding domain"/>
    <property type="match status" value="1"/>
</dbReference>
<organism evidence="1 2">
    <name type="scientific">Bacillus cereus</name>
    <dbReference type="NCBI Taxonomy" id="1396"/>
    <lineage>
        <taxon>Bacteria</taxon>
        <taxon>Bacillati</taxon>
        <taxon>Bacillota</taxon>
        <taxon>Bacilli</taxon>
        <taxon>Bacillales</taxon>
        <taxon>Bacillaceae</taxon>
        <taxon>Bacillus</taxon>
        <taxon>Bacillus cereus group</taxon>
    </lineage>
</organism>
<proteinExistence type="predicted"/>
<dbReference type="GO" id="GO:0043937">
    <property type="term" value="P:regulation of sporulation"/>
    <property type="evidence" value="ECO:0007669"/>
    <property type="project" value="InterPro"/>
</dbReference>
<evidence type="ECO:0000313" key="1">
    <source>
        <dbReference type="EMBL" id="MCQ6289278.1"/>
    </source>
</evidence>
<dbReference type="RefSeq" id="WP_256425638.1">
    <property type="nucleotide sequence ID" value="NZ_JANHDX010000264.1"/>
</dbReference>
<dbReference type="GO" id="GO:0046983">
    <property type="term" value="F:protein dimerization activity"/>
    <property type="evidence" value="ECO:0007669"/>
    <property type="project" value="InterPro"/>
</dbReference>
<dbReference type="InterPro" id="IPR037208">
    <property type="entry name" value="Spo0E-like_sf"/>
</dbReference>
<dbReference type="InterPro" id="IPR036638">
    <property type="entry name" value="HLH_DNA-bd_sf"/>
</dbReference>
<sequence>MDTPSAYLLPLHEQIADQKKKLHQLVQIHGYTHPLVLARSQELDRLAVHLMRYLFLHKEKL</sequence>
<name>A0AAW5L9M1_BACCE</name>
<dbReference type="EMBL" id="JANHEB010000235">
    <property type="protein sequence ID" value="MCQ6289278.1"/>
    <property type="molecule type" value="Genomic_DNA"/>
</dbReference>
<dbReference type="InterPro" id="IPR018540">
    <property type="entry name" value="Spo0E-like"/>
</dbReference>
<evidence type="ECO:0000313" key="2">
    <source>
        <dbReference type="Proteomes" id="UP001204643"/>
    </source>
</evidence>
<dbReference type="Pfam" id="PF09388">
    <property type="entry name" value="SpoOE-like"/>
    <property type="match status" value="1"/>
</dbReference>
<reference evidence="1" key="1">
    <citation type="submission" date="2022-07" db="EMBL/GenBank/DDBJ databases">
        <title>Identification and characterization of Bacillus thuringiensis and other Bacillus cereus group isolates from spinach by whole genome sequencing.</title>
        <authorList>
            <person name="Zao X."/>
            <person name="Zervas A."/>
            <person name="Hendriks M."/>
            <person name="Rajkovic A."/>
            <person name="Van Overbeek L."/>
            <person name="Hendriksen N.B."/>
            <person name="Uyttendaele M."/>
        </authorList>
    </citation>
    <scope>NUCLEOTIDE SEQUENCE</scope>
    <source>
        <strain evidence="1">781001F-1</strain>
    </source>
</reference>
<gene>
    <name evidence="1" type="ORF">NPM19_32565</name>
</gene>